<dbReference type="PANTHER" id="PTHR14202:SF0">
    <property type="entry name" value="RNA-BINDING PROTEIN RO60"/>
    <property type="match status" value="1"/>
</dbReference>
<keyword evidence="7" id="KW-1185">Reference proteome</keyword>
<comment type="subcellular location">
    <subcellularLocation>
        <location evidence="1">Cytoplasm</location>
    </subcellularLocation>
</comment>
<dbReference type="EMBL" id="UYRR01037846">
    <property type="protein sequence ID" value="VDK71736.1"/>
    <property type="molecule type" value="Genomic_DNA"/>
</dbReference>
<feature type="domain" description="TROVE" evidence="5">
    <location>
        <begin position="1"/>
        <end position="245"/>
    </location>
</feature>
<evidence type="ECO:0000256" key="2">
    <source>
        <dbReference type="ARBA" id="ARBA00022490"/>
    </source>
</evidence>
<dbReference type="WBParaSite" id="ASIM_0002035701-mRNA-1">
    <property type="protein sequence ID" value="ASIM_0002035701-mRNA-1"/>
    <property type="gene ID" value="ASIM_0002035701"/>
</dbReference>
<feature type="compositionally biased region" description="Basic and acidic residues" evidence="4">
    <location>
        <begin position="73"/>
        <end position="105"/>
    </location>
</feature>
<dbReference type="InterPro" id="IPR037214">
    <property type="entry name" value="TROVE_dom_sf"/>
</dbReference>
<evidence type="ECO:0000256" key="3">
    <source>
        <dbReference type="ARBA" id="ARBA00022723"/>
    </source>
</evidence>
<protein>
    <submittedName>
        <fullName evidence="8">60 kDa SS-A/Ro ribonucleoprotein homolog (inferred by orthology to a C. elegans protein)</fullName>
    </submittedName>
</protein>
<sequence>MRRYFNQKPEKLAMLITKYQNRSGFCHRDLFRLCHIRPLMSFPKEHAYWQHHKEYDFILAYVVGDTEEARKRKAVEGEGDAGKKRKTENLKPETEEERKKREERQQAQIQRQMAKLKLIESNKKLISDLKRADAPDAEGTQVATLIWAVEEIKQVTDPHKAADLIRGCGAFWLNIFQELLIGQLTSEEALHQARIHPMNVLLASAVYKSGGGFRGKLRWDTNEKISEALEKAFILSFKNVTPSNKRFCLALDVSGIVI</sequence>
<dbReference type="AlphaFoldDB" id="A0A0M3KH92"/>
<dbReference type="OrthoDB" id="6098064at2759"/>
<accession>A0A0M3KH92</accession>
<dbReference type="PROSITE" id="PS50988">
    <property type="entry name" value="TROVE"/>
    <property type="match status" value="1"/>
</dbReference>
<dbReference type="SUPFAM" id="SSF140864">
    <property type="entry name" value="TROVE domain-like"/>
    <property type="match status" value="1"/>
</dbReference>
<evidence type="ECO:0000256" key="4">
    <source>
        <dbReference type="SAM" id="MobiDB-lite"/>
    </source>
</evidence>
<dbReference type="PANTHER" id="PTHR14202">
    <property type="entry name" value="60 KDA RIBONUCLEOPROTEIN SSA/RO"/>
    <property type="match status" value="1"/>
</dbReference>
<evidence type="ECO:0000313" key="7">
    <source>
        <dbReference type="Proteomes" id="UP000267096"/>
    </source>
</evidence>
<reference evidence="6 7" key="2">
    <citation type="submission" date="2018-11" db="EMBL/GenBank/DDBJ databases">
        <authorList>
            <consortium name="Pathogen Informatics"/>
        </authorList>
    </citation>
    <scope>NUCLEOTIDE SEQUENCE [LARGE SCALE GENOMIC DNA]</scope>
</reference>
<dbReference type="GO" id="GO:1990904">
    <property type="term" value="C:ribonucleoprotein complex"/>
    <property type="evidence" value="ECO:0007669"/>
    <property type="project" value="TreeGrafter"/>
</dbReference>
<dbReference type="GO" id="GO:0005737">
    <property type="term" value="C:cytoplasm"/>
    <property type="evidence" value="ECO:0007669"/>
    <property type="project" value="UniProtKB-SubCell"/>
</dbReference>
<evidence type="ECO:0000313" key="6">
    <source>
        <dbReference type="EMBL" id="VDK71736.1"/>
    </source>
</evidence>
<evidence type="ECO:0000259" key="5">
    <source>
        <dbReference type="PROSITE" id="PS50988"/>
    </source>
</evidence>
<dbReference type="Proteomes" id="UP000267096">
    <property type="component" value="Unassembled WGS sequence"/>
</dbReference>
<keyword evidence="2" id="KW-0963">Cytoplasm</keyword>
<gene>
    <name evidence="6" type="ORF">ASIM_LOCUS19739</name>
</gene>
<organism evidence="8">
    <name type="scientific">Anisakis simplex</name>
    <name type="common">Herring worm</name>
    <dbReference type="NCBI Taxonomy" id="6269"/>
    <lineage>
        <taxon>Eukaryota</taxon>
        <taxon>Metazoa</taxon>
        <taxon>Ecdysozoa</taxon>
        <taxon>Nematoda</taxon>
        <taxon>Chromadorea</taxon>
        <taxon>Rhabditida</taxon>
        <taxon>Spirurina</taxon>
        <taxon>Ascaridomorpha</taxon>
        <taxon>Ascaridoidea</taxon>
        <taxon>Anisakidae</taxon>
        <taxon>Anisakis</taxon>
        <taxon>Anisakis simplex complex</taxon>
    </lineage>
</organism>
<name>A0A0M3KH92_ANISI</name>
<reference evidence="8" key="1">
    <citation type="submission" date="2017-02" db="UniProtKB">
        <authorList>
            <consortium name="WormBaseParasite"/>
        </authorList>
    </citation>
    <scope>IDENTIFICATION</scope>
</reference>
<evidence type="ECO:0000256" key="1">
    <source>
        <dbReference type="ARBA" id="ARBA00004496"/>
    </source>
</evidence>
<dbReference type="InterPro" id="IPR040322">
    <property type="entry name" value="TROVE2"/>
</dbReference>
<proteinExistence type="predicted"/>
<feature type="region of interest" description="Disordered" evidence="4">
    <location>
        <begin position="73"/>
        <end position="107"/>
    </location>
</feature>
<keyword evidence="3" id="KW-0479">Metal-binding</keyword>
<dbReference type="GO" id="GO:0003723">
    <property type="term" value="F:RNA binding"/>
    <property type="evidence" value="ECO:0007669"/>
    <property type="project" value="InterPro"/>
</dbReference>
<evidence type="ECO:0000313" key="8">
    <source>
        <dbReference type="WBParaSite" id="ASIM_0002035701-mRNA-1"/>
    </source>
</evidence>
<dbReference type="Pfam" id="PF05731">
    <property type="entry name" value="TROVE"/>
    <property type="match status" value="1"/>
</dbReference>
<dbReference type="InterPro" id="IPR008858">
    <property type="entry name" value="TROVE_dom"/>
</dbReference>
<dbReference type="GO" id="GO:0046872">
    <property type="term" value="F:metal ion binding"/>
    <property type="evidence" value="ECO:0007669"/>
    <property type="project" value="UniProtKB-KW"/>
</dbReference>